<organism evidence="1 2">
    <name type="scientific">Exidia glandulosa HHB12029</name>
    <dbReference type="NCBI Taxonomy" id="1314781"/>
    <lineage>
        <taxon>Eukaryota</taxon>
        <taxon>Fungi</taxon>
        <taxon>Dikarya</taxon>
        <taxon>Basidiomycota</taxon>
        <taxon>Agaricomycotina</taxon>
        <taxon>Agaricomycetes</taxon>
        <taxon>Auriculariales</taxon>
        <taxon>Exidiaceae</taxon>
        <taxon>Exidia</taxon>
    </lineage>
</organism>
<dbReference type="EMBL" id="KV426012">
    <property type="protein sequence ID" value="KZV92243.1"/>
    <property type="molecule type" value="Genomic_DNA"/>
</dbReference>
<dbReference type="InterPro" id="IPR032675">
    <property type="entry name" value="LRR_dom_sf"/>
</dbReference>
<dbReference type="AlphaFoldDB" id="A0A165HNT4"/>
<sequence length="335" mass="37586">MSHIGVKNTLDLSFLTESKTIVSMRTSSPYPNVVVHYEGWDDITLLDFDIVPALRYGPTKTLRVITDEALLIVWYALDLDDPNYTIYHTWGYNITSLHIERADAPNLAVDTKYLFYALAELPSLVELTISVNRLPHLAPVTETATIPFHLARLNLNPVFRGWPRLIAQSAGTLHELVLHGARATALEDGAFLTTDESKAYNASLRSVKHLRLSNVFDPAIVRGCPSLRTLDLNCVEPPMRGSNLSGVITCLDVASRPLQNLVIGLHPLHPDFTLVKMFDLLPLHLIEVAGLRSVTIQPCRERLPRFQDVLEHGGRKARDVLQNFCREHRISLSIH</sequence>
<accession>A0A165HNT4</accession>
<reference evidence="1 2" key="1">
    <citation type="journal article" date="2016" name="Mol. Biol. Evol.">
        <title>Comparative Genomics of Early-Diverging Mushroom-Forming Fungi Provides Insights into the Origins of Lignocellulose Decay Capabilities.</title>
        <authorList>
            <person name="Nagy L.G."/>
            <person name="Riley R."/>
            <person name="Tritt A."/>
            <person name="Adam C."/>
            <person name="Daum C."/>
            <person name="Floudas D."/>
            <person name="Sun H."/>
            <person name="Yadav J.S."/>
            <person name="Pangilinan J."/>
            <person name="Larsson K.H."/>
            <person name="Matsuura K."/>
            <person name="Barry K."/>
            <person name="Labutti K."/>
            <person name="Kuo R."/>
            <person name="Ohm R.A."/>
            <person name="Bhattacharya S.S."/>
            <person name="Shirouzu T."/>
            <person name="Yoshinaga Y."/>
            <person name="Martin F.M."/>
            <person name="Grigoriev I.V."/>
            <person name="Hibbett D.S."/>
        </authorList>
    </citation>
    <scope>NUCLEOTIDE SEQUENCE [LARGE SCALE GENOMIC DNA]</scope>
    <source>
        <strain evidence="1 2">HHB12029</strain>
    </source>
</reference>
<dbReference type="SUPFAM" id="SSF52047">
    <property type="entry name" value="RNI-like"/>
    <property type="match status" value="1"/>
</dbReference>
<proteinExistence type="predicted"/>
<evidence type="ECO:0000313" key="2">
    <source>
        <dbReference type="Proteomes" id="UP000077266"/>
    </source>
</evidence>
<dbReference type="Gene3D" id="3.80.10.10">
    <property type="entry name" value="Ribonuclease Inhibitor"/>
    <property type="match status" value="1"/>
</dbReference>
<protein>
    <recommendedName>
        <fullName evidence="3">F-box domain-containing protein</fullName>
    </recommendedName>
</protein>
<dbReference type="InParanoid" id="A0A165HNT4"/>
<dbReference type="Proteomes" id="UP000077266">
    <property type="component" value="Unassembled WGS sequence"/>
</dbReference>
<evidence type="ECO:0008006" key="3">
    <source>
        <dbReference type="Google" id="ProtNLM"/>
    </source>
</evidence>
<name>A0A165HNT4_EXIGL</name>
<evidence type="ECO:0000313" key="1">
    <source>
        <dbReference type="EMBL" id="KZV92243.1"/>
    </source>
</evidence>
<keyword evidence="2" id="KW-1185">Reference proteome</keyword>
<gene>
    <name evidence="1" type="ORF">EXIGLDRAFT_692980</name>
</gene>